<keyword evidence="2" id="KW-1185">Reference proteome</keyword>
<accession>A0ACC2SX91</accession>
<evidence type="ECO:0000313" key="2">
    <source>
        <dbReference type="Proteomes" id="UP001165960"/>
    </source>
</evidence>
<name>A0ACC2SX91_9FUNG</name>
<sequence length="177" mass="19339">MSSSKNSLTHPTRSKDPGLNPLGGFVTEFSHRSSQDKKKAKATAVTSASKEVSLNTLKAKKAWDLAFASAKSIPMNGIMIYMSGNSVAIFSIMVTGMMFFQPIKAIMGINKVFERLESEDEKVDLTLQKITFCILNLFVIGMGVYKCASMGLLPTSTSDWLAFEASPENNQYLGFST</sequence>
<gene>
    <name evidence="1" type="ORF">DSO57_1004995</name>
</gene>
<proteinExistence type="predicted"/>
<reference evidence="1" key="1">
    <citation type="submission" date="2022-04" db="EMBL/GenBank/DDBJ databases">
        <title>Genome of the entomopathogenic fungus Entomophthora muscae.</title>
        <authorList>
            <person name="Elya C."/>
            <person name="Lovett B.R."/>
            <person name="Lee E."/>
            <person name="Macias A.M."/>
            <person name="Hajek A.E."/>
            <person name="De Bivort B.L."/>
            <person name="Kasson M.T."/>
            <person name="De Fine Licht H.H."/>
            <person name="Stajich J.E."/>
        </authorList>
    </citation>
    <scope>NUCLEOTIDE SEQUENCE</scope>
    <source>
        <strain evidence="1">Berkeley</strain>
    </source>
</reference>
<dbReference type="EMBL" id="QTSX02004273">
    <property type="protein sequence ID" value="KAJ9066915.1"/>
    <property type="molecule type" value="Genomic_DNA"/>
</dbReference>
<organism evidence="1 2">
    <name type="scientific">Entomophthora muscae</name>
    <dbReference type="NCBI Taxonomy" id="34485"/>
    <lineage>
        <taxon>Eukaryota</taxon>
        <taxon>Fungi</taxon>
        <taxon>Fungi incertae sedis</taxon>
        <taxon>Zoopagomycota</taxon>
        <taxon>Entomophthoromycotina</taxon>
        <taxon>Entomophthoromycetes</taxon>
        <taxon>Entomophthorales</taxon>
        <taxon>Entomophthoraceae</taxon>
        <taxon>Entomophthora</taxon>
    </lineage>
</organism>
<dbReference type="Proteomes" id="UP001165960">
    <property type="component" value="Unassembled WGS sequence"/>
</dbReference>
<comment type="caution">
    <text evidence="1">The sequence shown here is derived from an EMBL/GenBank/DDBJ whole genome shotgun (WGS) entry which is preliminary data.</text>
</comment>
<evidence type="ECO:0000313" key="1">
    <source>
        <dbReference type="EMBL" id="KAJ9066915.1"/>
    </source>
</evidence>
<protein>
    <submittedName>
        <fullName evidence="1">Uncharacterized protein</fullName>
    </submittedName>
</protein>